<evidence type="ECO:0000313" key="9">
    <source>
        <dbReference type="EMBL" id="HJB74159.1"/>
    </source>
</evidence>
<keyword evidence="4 7" id="KW-1133">Transmembrane helix</keyword>
<name>A0A9D2S8N7_9FIRM</name>
<dbReference type="PANTHER" id="PTHR30572:SF4">
    <property type="entry name" value="ABC TRANSPORTER PERMEASE YTRF"/>
    <property type="match status" value="1"/>
</dbReference>
<feature type="transmembrane region" description="Helical" evidence="7">
    <location>
        <begin position="94"/>
        <end position="117"/>
    </location>
</feature>
<evidence type="ECO:0000256" key="7">
    <source>
        <dbReference type="SAM" id="Phobius"/>
    </source>
</evidence>
<accession>A0A9D2S8N7</accession>
<feature type="transmembrane region" description="Helical" evidence="7">
    <location>
        <begin position="137"/>
        <end position="158"/>
    </location>
</feature>
<comment type="caution">
    <text evidence="9">The sequence shown here is derived from an EMBL/GenBank/DDBJ whole genome shotgun (WGS) entry which is preliminary data.</text>
</comment>
<feature type="domain" description="ABC3 transporter permease C-terminal" evidence="8">
    <location>
        <begin position="495"/>
        <end position="609"/>
    </location>
</feature>
<feature type="transmembrane region" description="Helical" evidence="7">
    <location>
        <begin position="41"/>
        <end position="62"/>
    </location>
</feature>
<proteinExistence type="inferred from homology"/>
<comment type="similarity">
    <text evidence="6">Belongs to the ABC-4 integral membrane protein family.</text>
</comment>
<dbReference type="EMBL" id="DWXN01000002">
    <property type="protein sequence ID" value="HJB74159.1"/>
    <property type="molecule type" value="Genomic_DNA"/>
</dbReference>
<protein>
    <submittedName>
        <fullName evidence="9">ABC transporter permease</fullName>
    </submittedName>
</protein>
<evidence type="ECO:0000256" key="3">
    <source>
        <dbReference type="ARBA" id="ARBA00022692"/>
    </source>
</evidence>
<evidence type="ECO:0000256" key="6">
    <source>
        <dbReference type="ARBA" id="ARBA00038076"/>
    </source>
</evidence>
<dbReference type="Pfam" id="PF02687">
    <property type="entry name" value="FtsX"/>
    <property type="match status" value="2"/>
</dbReference>
<feature type="transmembrane region" description="Helical" evidence="7">
    <location>
        <begin position="492"/>
        <end position="515"/>
    </location>
</feature>
<evidence type="ECO:0000256" key="5">
    <source>
        <dbReference type="ARBA" id="ARBA00023136"/>
    </source>
</evidence>
<feature type="domain" description="ABC3 transporter permease C-terminal" evidence="8">
    <location>
        <begin position="46"/>
        <end position="167"/>
    </location>
</feature>
<dbReference type="InterPro" id="IPR003838">
    <property type="entry name" value="ABC3_permease_C"/>
</dbReference>
<organism evidence="9 10">
    <name type="scientific">Candidatus Eubacterium faecale</name>
    <dbReference type="NCBI Taxonomy" id="2838568"/>
    <lineage>
        <taxon>Bacteria</taxon>
        <taxon>Bacillati</taxon>
        <taxon>Bacillota</taxon>
        <taxon>Clostridia</taxon>
        <taxon>Eubacteriales</taxon>
        <taxon>Eubacteriaceae</taxon>
        <taxon>Eubacterium</taxon>
    </lineage>
</organism>
<dbReference type="GO" id="GO:0005886">
    <property type="term" value="C:plasma membrane"/>
    <property type="evidence" value="ECO:0007669"/>
    <property type="project" value="UniProtKB-SubCell"/>
</dbReference>
<feature type="transmembrane region" description="Helical" evidence="7">
    <location>
        <begin position="536"/>
        <end position="563"/>
    </location>
</feature>
<reference evidence="9" key="1">
    <citation type="journal article" date="2021" name="PeerJ">
        <title>Extensive microbial diversity within the chicken gut microbiome revealed by metagenomics and culture.</title>
        <authorList>
            <person name="Gilroy R."/>
            <person name="Ravi A."/>
            <person name="Getino M."/>
            <person name="Pursley I."/>
            <person name="Horton D.L."/>
            <person name="Alikhan N.F."/>
            <person name="Baker D."/>
            <person name="Gharbi K."/>
            <person name="Hall N."/>
            <person name="Watson M."/>
            <person name="Adriaenssens E.M."/>
            <person name="Foster-Nyarko E."/>
            <person name="Jarju S."/>
            <person name="Secka A."/>
            <person name="Antonio M."/>
            <person name="Oren A."/>
            <person name="Chaudhuri R.R."/>
            <person name="La Ragione R."/>
            <person name="Hildebrand F."/>
            <person name="Pallen M.J."/>
        </authorList>
    </citation>
    <scope>NUCLEOTIDE SEQUENCE</scope>
    <source>
        <strain evidence="9">CHK188-16595</strain>
    </source>
</reference>
<dbReference type="InterPro" id="IPR050250">
    <property type="entry name" value="Macrolide_Exporter_MacB"/>
</dbReference>
<dbReference type="Proteomes" id="UP000823877">
    <property type="component" value="Unassembled WGS sequence"/>
</dbReference>
<dbReference type="AlphaFoldDB" id="A0A9D2S8N7"/>
<evidence type="ECO:0000256" key="2">
    <source>
        <dbReference type="ARBA" id="ARBA00022475"/>
    </source>
</evidence>
<reference evidence="9" key="2">
    <citation type="submission" date="2021-04" db="EMBL/GenBank/DDBJ databases">
        <authorList>
            <person name="Gilroy R."/>
        </authorList>
    </citation>
    <scope>NUCLEOTIDE SEQUENCE</scope>
    <source>
        <strain evidence="9">CHK188-16595</strain>
    </source>
</reference>
<keyword evidence="5 7" id="KW-0472">Membrane</keyword>
<comment type="subcellular location">
    <subcellularLocation>
        <location evidence="1">Cell membrane</location>
        <topology evidence="1">Multi-pass membrane protein</topology>
    </subcellularLocation>
</comment>
<sequence>MPLIAEKLNISDENIEYHSSLLQKQFIYSKASGEQPAPIELFYFAVVILLCVALILIIKNAFAFSMRTRVRQLGILQSVGATPKQLRLVMFQEASVLSILPAVTGILAGIGLVAIFIRYANSLTAQLGMQGATLHYHILLFLITIIVTMATVFISIWLPANNLSKLESVELIKEQPLKIKKVKKYTLFSKLFGVEGELARKSIYVRRKEFRTATICLLLSFFVLSVFLNFMTLSEISTQRSYWNRYEDVWDVMVEVSGSKVDDATMESIRKVNGVSSAVLYKTDLSYRALLSEDAFSAELRSQGGYTAYNSSAETDENGEYLINAPLLILDDKSFESYCAQNGIGNIRSDQPSAIVVNKIGDVLYSGSDDANYIEFLDPSRNLSLHLQGSTEDGQIERSLHIIGYTQNVPEVREDFSAYSLLLVLSESAYFIMTDSPAGISYVNIKATQTEDLAELQSNISRIFDEEFNYTIENRIDSYNTNSQMYEGYKKIVTIICAVIACIGVSNVFANTLGYMQQRKREFAKYQSIGITPKSIAKILFFEALVIGVKPILLSIPFNILFVLLTTSSQGITLGDFLAQMPLLQNILFALAVVTAVALSYYICGRKILSANIADVLKNDSN</sequence>
<evidence type="ECO:0000259" key="8">
    <source>
        <dbReference type="Pfam" id="PF02687"/>
    </source>
</evidence>
<dbReference type="GO" id="GO:0022857">
    <property type="term" value="F:transmembrane transporter activity"/>
    <property type="evidence" value="ECO:0007669"/>
    <property type="project" value="TreeGrafter"/>
</dbReference>
<gene>
    <name evidence="9" type="ORF">IAA37_00595</name>
</gene>
<keyword evidence="2" id="KW-1003">Cell membrane</keyword>
<evidence type="ECO:0000313" key="10">
    <source>
        <dbReference type="Proteomes" id="UP000823877"/>
    </source>
</evidence>
<evidence type="ECO:0000256" key="1">
    <source>
        <dbReference type="ARBA" id="ARBA00004651"/>
    </source>
</evidence>
<evidence type="ECO:0000256" key="4">
    <source>
        <dbReference type="ARBA" id="ARBA00022989"/>
    </source>
</evidence>
<keyword evidence="3 7" id="KW-0812">Transmembrane</keyword>
<feature type="transmembrane region" description="Helical" evidence="7">
    <location>
        <begin position="583"/>
        <end position="604"/>
    </location>
</feature>
<feature type="transmembrane region" description="Helical" evidence="7">
    <location>
        <begin position="210"/>
        <end position="231"/>
    </location>
</feature>
<dbReference type="PANTHER" id="PTHR30572">
    <property type="entry name" value="MEMBRANE COMPONENT OF TRANSPORTER-RELATED"/>
    <property type="match status" value="1"/>
</dbReference>